<sequence>MSIWLYIQKGRKPWSTGYNEYKEQLIIKLINDNSQMKMFKEGLQLSNRHGEFIDERVVEYPWFISRLNEEKTRLLDAGSILNYSYILQHPKIKNKDITIITLEPENYCYYYNRVSYLFNDLRNIPIQNNWFDEIVCMSTLEHIGMDNSMYSGHPKFKEEKNLDYLKAVAELKRVTKPGGRVYITVPYGKYINFGWYQQFNAEMIDSIIDTFAPNKLTETYYCYESGGWLISDKQYCQKFEAFNIHDTKYFNSNSTKDYDPDYAAAARAIAALELWK</sequence>
<accession>A0A3E0MHD9</accession>
<dbReference type="GO" id="GO:0008757">
    <property type="term" value="F:S-adenosylmethionine-dependent methyltransferase activity"/>
    <property type="evidence" value="ECO:0007669"/>
    <property type="project" value="InterPro"/>
</dbReference>
<dbReference type="InterPro" id="IPR013216">
    <property type="entry name" value="Methyltransf_11"/>
</dbReference>
<evidence type="ECO:0000313" key="2">
    <source>
        <dbReference type="EMBL" id="REJ59175.1"/>
    </source>
</evidence>
<dbReference type="Pfam" id="PF08241">
    <property type="entry name" value="Methyltransf_11"/>
    <property type="match status" value="1"/>
</dbReference>
<dbReference type="Gene3D" id="3.40.50.150">
    <property type="entry name" value="Vaccinia Virus protein VP39"/>
    <property type="match status" value="1"/>
</dbReference>
<dbReference type="InterPro" id="IPR029063">
    <property type="entry name" value="SAM-dependent_MTases_sf"/>
</dbReference>
<keyword evidence="2" id="KW-0808">Transferase</keyword>
<dbReference type="AlphaFoldDB" id="A0A3E0MHD9"/>
<evidence type="ECO:0000259" key="1">
    <source>
        <dbReference type="Pfam" id="PF08241"/>
    </source>
</evidence>
<gene>
    <name evidence="2" type="ORF">DWQ56_06480</name>
</gene>
<proteinExistence type="predicted"/>
<dbReference type="EMBL" id="QQWE01000002">
    <property type="protein sequence ID" value="REJ59175.1"/>
    <property type="molecule type" value="Genomic_DNA"/>
</dbReference>
<reference evidence="2 3" key="1">
    <citation type="submission" date="2017-08" db="EMBL/GenBank/DDBJ databases">
        <title>Functional genomic and metabolic studies of the symbiotic interactions of six Microcystis-dominated communities.</title>
        <authorList>
            <person name="Li Q."/>
            <person name="Lin F."/>
        </authorList>
    </citation>
    <scope>NUCLEOTIDE SEQUENCE [LARGE SCALE GENOMIC DNA]</scope>
    <source>
        <strain evidence="2">DA14</strain>
    </source>
</reference>
<dbReference type="SUPFAM" id="SSF53335">
    <property type="entry name" value="S-adenosyl-L-methionine-dependent methyltransferases"/>
    <property type="match status" value="1"/>
</dbReference>
<name>A0A3E0MHD9_MICAE</name>
<comment type="caution">
    <text evidence="2">The sequence shown here is derived from an EMBL/GenBank/DDBJ whole genome shotgun (WGS) entry which is preliminary data.</text>
</comment>
<feature type="domain" description="Methyltransferase type 11" evidence="1">
    <location>
        <begin position="114"/>
        <end position="183"/>
    </location>
</feature>
<dbReference type="GO" id="GO:0032259">
    <property type="term" value="P:methylation"/>
    <property type="evidence" value="ECO:0007669"/>
    <property type="project" value="UniProtKB-KW"/>
</dbReference>
<organism evidence="2 3">
    <name type="scientific">Microcystis aeruginosa DA14</name>
    <dbReference type="NCBI Taxonomy" id="1987506"/>
    <lineage>
        <taxon>Bacteria</taxon>
        <taxon>Bacillati</taxon>
        <taxon>Cyanobacteriota</taxon>
        <taxon>Cyanophyceae</taxon>
        <taxon>Oscillatoriophycideae</taxon>
        <taxon>Chroococcales</taxon>
        <taxon>Microcystaceae</taxon>
        <taxon>Microcystis</taxon>
    </lineage>
</organism>
<dbReference type="Proteomes" id="UP000256301">
    <property type="component" value="Unassembled WGS sequence"/>
</dbReference>
<keyword evidence="2" id="KW-0489">Methyltransferase</keyword>
<protein>
    <submittedName>
        <fullName evidence="2">Methyltransferase domain-containing protein</fullName>
    </submittedName>
</protein>
<evidence type="ECO:0000313" key="3">
    <source>
        <dbReference type="Proteomes" id="UP000256301"/>
    </source>
</evidence>